<dbReference type="CDD" id="cd05819">
    <property type="entry name" value="NHL"/>
    <property type="match status" value="1"/>
</dbReference>
<reference evidence="5" key="1">
    <citation type="submission" date="2021-02" db="EMBL/GenBank/DDBJ databases">
        <authorList>
            <person name="Nowell W R."/>
        </authorList>
    </citation>
    <scope>NUCLEOTIDE SEQUENCE</scope>
</reference>
<dbReference type="InterPro" id="IPR011042">
    <property type="entry name" value="6-blade_b-propeller_TolB-like"/>
</dbReference>
<dbReference type="PANTHER" id="PTHR24104">
    <property type="entry name" value="E3 UBIQUITIN-PROTEIN LIGASE NHLRC1-RELATED"/>
    <property type="match status" value="1"/>
</dbReference>
<sequence>MSLKIPVHFNDYGNGQSIGYDCDGGHTWSCWNAALIDVLPHKNMWFLRRIFILFIVILINYSISSTNSIELTTVQLKHEKVVSEIRKLEDDLKKGQQQFKIDRQNFEEEKKQLQKSVKDHDVIQLNVGGEIIMTTRQTLTRISKSTLATIFNGRWEHKLPLDQNKNIFFDFNPILFRHLLDQLQVLDTNHPIHLYLPSDSSLVEPFIKMLRKLGLDQFLSSKDKNILTFNVGGEIITNHRSTFTQVINSTFNTSSLPSKTINSDVFLDYNPKLYQDLINQLREVPSKNIRYFEPTLPKDTKSFKRMLTELNLSGQTYSPVKIDKNTKWTNNGSTIIGGHGKGDGLAQLDWPESIYIDDDDHKIYISDSNNHRIVELKFDSTIGQIAAGGNGQGNRIDQLDYPADVIVDKKNDSLIICDSRNRRVVRWCRQDTTHGQTIIFDIDCYGLAIDNNGDLYVSDLVKNEVRRWKIGDTNSILVAGGHGEGHNLHQLYLPTSIFVDQDHTVYVSDEKNHRVMKWMKNAKEGIIVAGGHGKGNSSNQLSYPRGVVVDHSGNIYVADSRNQRIMRWSKGSEEGSIVVGGNGQGKQSNQLHFPKGLSFDQQGNLYIVDWDNNRVQKFDVDLD</sequence>
<evidence type="ECO:0000259" key="4">
    <source>
        <dbReference type="Pfam" id="PF02214"/>
    </source>
</evidence>
<dbReference type="PROSITE" id="PS51125">
    <property type="entry name" value="NHL"/>
    <property type="match status" value="4"/>
</dbReference>
<evidence type="ECO:0000256" key="3">
    <source>
        <dbReference type="SAM" id="Coils"/>
    </source>
</evidence>
<dbReference type="Gene3D" id="3.30.710.10">
    <property type="entry name" value="Potassium Channel Kv1.1, Chain A"/>
    <property type="match status" value="1"/>
</dbReference>
<evidence type="ECO:0000256" key="2">
    <source>
        <dbReference type="PROSITE-ProRule" id="PRU00504"/>
    </source>
</evidence>
<proteinExistence type="predicted"/>
<dbReference type="SUPFAM" id="SSF54695">
    <property type="entry name" value="POZ domain"/>
    <property type="match status" value="1"/>
</dbReference>
<keyword evidence="3" id="KW-0175">Coiled coil</keyword>
<dbReference type="InterPro" id="IPR050952">
    <property type="entry name" value="TRIM-NHL_E3_ligases"/>
</dbReference>
<dbReference type="Pfam" id="PF01436">
    <property type="entry name" value="NHL"/>
    <property type="match status" value="3"/>
</dbReference>
<keyword evidence="1" id="KW-0677">Repeat</keyword>
<dbReference type="SUPFAM" id="SSF101898">
    <property type="entry name" value="NHL repeat"/>
    <property type="match status" value="1"/>
</dbReference>
<dbReference type="Proteomes" id="UP000663860">
    <property type="component" value="Unassembled WGS sequence"/>
</dbReference>
<dbReference type="InterPro" id="IPR001258">
    <property type="entry name" value="NHL_repeat"/>
</dbReference>
<gene>
    <name evidence="5" type="ORF">IZO911_LOCUS2694</name>
</gene>
<dbReference type="PANTHER" id="PTHR24104:SF25">
    <property type="entry name" value="PROTEIN LIN-41"/>
    <property type="match status" value="1"/>
</dbReference>
<feature type="repeat" description="NHL" evidence="2">
    <location>
        <begin position="482"/>
        <end position="521"/>
    </location>
</feature>
<evidence type="ECO:0000256" key="1">
    <source>
        <dbReference type="ARBA" id="ARBA00022737"/>
    </source>
</evidence>
<comment type="caution">
    <text evidence="5">The sequence shown here is derived from an EMBL/GenBank/DDBJ whole genome shotgun (WGS) entry which is preliminary data.</text>
</comment>
<feature type="repeat" description="NHL" evidence="2">
    <location>
        <begin position="339"/>
        <end position="379"/>
    </location>
</feature>
<dbReference type="InterPro" id="IPR011333">
    <property type="entry name" value="SKP1/BTB/POZ_sf"/>
</dbReference>
<dbReference type="GO" id="GO:0051260">
    <property type="term" value="P:protein homooligomerization"/>
    <property type="evidence" value="ECO:0007669"/>
    <property type="project" value="InterPro"/>
</dbReference>
<dbReference type="Pfam" id="PF02214">
    <property type="entry name" value="BTB_2"/>
    <property type="match status" value="1"/>
</dbReference>
<organism evidence="5 6">
    <name type="scientific">Adineta steineri</name>
    <dbReference type="NCBI Taxonomy" id="433720"/>
    <lineage>
        <taxon>Eukaryota</taxon>
        <taxon>Metazoa</taxon>
        <taxon>Spiralia</taxon>
        <taxon>Gnathifera</taxon>
        <taxon>Rotifera</taxon>
        <taxon>Eurotatoria</taxon>
        <taxon>Bdelloidea</taxon>
        <taxon>Adinetida</taxon>
        <taxon>Adinetidae</taxon>
        <taxon>Adineta</taxon>
    </lineage>
</organism>
<feature type="repeat" description="NHL" evidence="2">
    <location>
        <begin position="590"/>
        <end position="621"/>
    </location>
</feature>
<accession>A0A813N3J6</accession>
<feature type="coiled-coil region" evidence="3">
    <location>
        <begin position="78"/>
        <end position="123"/>
    </location>
</feature>
<dbReference type="AlphaFoldDB" id="A0A813N3J6"/>
<dbReference type="Gene3D" id="2.120.10.30">
    <property type="entry name" value="TolB, C-terminal domain"/>
    <property type="match status" value="2"/>
</dbReference>
<name>A0A813N3J6_9BILA</name>
<evidence type="ECO:0000313" key="6">
    <source>
        <dbReference type="Proteomes" id="UP000663860"/>
    </source>
</evidence>
<feature type="repeat" description="NHL" evidence="2">
    <location>
        <begin position="532"/>
        <end position="571"/>
    </location>
</feature>
<evidence type="ECO:0000313" key="5">
    <source>
        <dbReference type="EMBL" id="CAF0728901.1"/>
    </source>
</evidence>
<dbReference type="EMBL" id="CAJNOE010000013">
    <property type="protein sequence ID" value="CAF0728901.1"/>
    <property type="molecule type" value="Genomic_DNA"/>
</dbReference>
<dbReference type="GO" id="GO:0008270">
    <property type="term" value="F:zinc ion binding"/>
    <property type="evidence" value="ECO:0007669"/>
    <property type="project" value="UniProtKB-KW"/>
</dbReference>
<dbReference type="InterPro" id="IPR003131">
    <property type="entry name" value="T1-type_BTB"/>
</dbReference>
<protein>
    <recommendedName>
        <fullName evidence="4">Potassium channel tetramerisation-type BTB domain-containing protein</fullName>
    </recommendedName>
</protein>
<feature type="domain" description="Potassium channel tetramerisation-type BTB" evidence="4">
    <location>
        <begin position="123"/>
        <end position="184"/>
    </location>
</feature>